<organism evidence="2 3">
    <name type="scientific">Paenibacillus lycopersici</name>
    <dbReference type="NCBI Taxonomy" id="2704462"/>
    <lineage>
        <taxon>Bacteria</taxon>
        <taxon>Bacillati</taxon>
        <taxon>Bacillota</taxon>
        <taxon>Bacilli</taxon>
        <taxon>Bacillales</taxon>
        <taxon>Paenibacillaceae</taxon>
        <taxon>Paenibacillus</taxon>
    </lineage>
</organism>
<dbReference type="Pfam" id="PF11167">
    <property type="entry name" value="DUF2953"/>
    <property type="match status" value="1"/>
</dbReference>
<keyword evidence="1" id="KW-1133">Transmembrane helix</keyword>
<keyword evidence="3" id="KW-1185">Reference proteome</keyword>
<evidence type="ECO:0000313" key="3">
    <source>
        <dbReference type="Proteomes" id="UP000476064"/>
    </source>
</evidence>
<sequence>MLGYPFGWMIAAGLFFLLVLAIALSPVVIRGRIKRMGEDDDAELSIRALLGLVNFHWQLPEMKFNGVAMELKRELTAENVASSGTDVGKSSVNLQSIMKSIDWTQALLQHTDDLLGWVKKTLGHVRVTEWKWVSAVGTGDAMWTAMLTGTVWSAKTTVIGVLSQLIQLETDPELTVQPVFQAAYFSTEGKFTAKVSFGYAIFAGIRLAVKMKHAAAEGVPRGVVGWQRILLRG</sequence>
<gene>
    <name evidence="2" type="ORF">GXP70_11475</name>
</gene>
<accession>A0A6C0FWR9</accession>
<evidence type="ECO:0000313" key="2">
    <source>
        <dbReference type="EMBL" id="QHT60492.1"/>
    </source>
</evidence>
<protein>
    <submittedName>
        <fullName evidence="2">DUF2953 domain-containing protein</fullName>
    </submittedName>
</protein>
<dbReference type="AlphaFoldDB" id="A0A6C0FWR9"/>
<keyword evidence="1" id="KW-0812">Transmembrane</keyword>
<proteinExistence type="predicted"/>
<keyword evidence="1" id="KW-0472">Membrane</keyword>
<dbReference type="InterPro" id="IPR021338">
    <property type="entry name" value="DUF2953"/>
</dbReference>
<dbReference type="RefSeq" id="WP_162356764.1">
    <property type="nucleotide sequence ID" value="NZ_CP048209.1"/>
</dbReference>
<feature type="transmembrane region" description="Helical" evidence="1">
    <location>
        <begin position="6"/>
        <end position="29"/>
    </location>
</feature>
<name>A0A6C0FWR9_9BACL</name>
<dbReference type="EMBL" id="CP048209">
    <property type="protein sequence ID" value="QHT60492.1"/>
    <property type="molecule type" value="Genomic_DNA"/>
</dbReference>
<evidence type="ECO:0000256" key="1">
    <source>
        <dbReference type="SAM" id="Phobius"/>
    </source>
</evidence>
<dbReference type="Proteomes" id="UP000476064">
    <property type="component" value="Chromosome"/>
</dbReference>
<dbReference type="KEGG" id="plyc:GXP70_11475"/>
<reference evidence="2 3" key="1">
    <citation type="submission" date="2020-01" db="EMBL/GenBank/DDBJ databases">
        <title>Paenibacillus sp. nov., isolated from tomato rhizosphere.</title>
        <authorList>
            <person name="Weon H.-Y."/>
            <person name="Lee S.A."/>
        </authorList>
    </citation>
    <scope>NUCLEOTIDE SEQUENCE [LARGE SCALE GENOMIC DNA]</scope>
    <source>
        <strain evidence="2 3">12200R-189</strain>
    </source>
</reference>